<protein>
    <recommendedName>
        <fullName evidence="3">Deacetylase sirtuin-type domain-containing protein</fullName>
    </recommendedName>
</protein>
<keyword evidence="2" id="KW-1185">Reference proteome</keyword>
<dbReference type="Gene3D" id="3.40.50.1220">
    <property type="entry name" value="TPP-binding domain"/>
    <property type="match status" value="1"/>
</dbReference>
<comment type="caution">
    <text evidence="1">The sequence shown here is derived from an EMBL/GenBank/DDBJ whole genome shotgun (WGS) entry which is preliminary data.</text>
</comment>
<reference evidence="1" key="1">
    <citation type="submission" date="2023-06" db="EMBL/GenBank/DDBJ databases">
        <title>Survivors Of The Sea: Transcriptome response of Skeletonema marinoi to long-term dormancy.</title>
        <authorList>
            <person name="Pinder M.I.M."/>
            <person name="Kourtchenko O."/>
            <person name="Robertson E.K."/>
            <person name="Larsson T."/>
            <person name="Maumus F."/>
            <person name="Osuna-Cruz C.M."/>
            <person name="Vancaester E."/>
            <person name="Stenow R."/>
            <person name="Vandepoele K."/>
            <person name="Ploug H."/>
            <person name="Bruchert V."/>
            <person name="Godhe A."/>
            <person name="Topel M."/>
        </authorList>
    </citation>
    <scope>NUCLEOTIDE SEQUENCE</scope>
    <source>
        <strain evidence="1">R05AC</strain>
    </source>
</reference>
<dbReference type="Proteomes" id="UP001224775">
    <property type="component" value="Unassembled WGS sequence"/>
</dbReference>
<gene>
    <name evidence="1" type="ORF">QTG54_014276</name>
</gene>
<sequence>MKINDLATLGRFILSPECKSVVILTGAGISVASGITTNDNAIDQLIRPDFRSPGGMYETLRPELITATEKQRRLMEINPTDMVLE</sequence>
<proteinExistence type="predicted"/>
<dbReference type="SUPFAM" id="SSF52467">
    <property type="entry name" value="DHS-like NAD/FAD-binding domain"/>
    <property type="match status" value="1"/>
</dbReference>
<organism evidence="1 2">
    <name type="scientific">Skeletonema marinoi</name>
    <dbReference type="NCBI Taxonomy" id="267567"/>
    <lineage>
        <taxon>Eukaryota</taxon>
        <taxon>Sar</taxon>
        <taxon>Stramenopiles</taxon>
        <taxon>Ochrophyta</taxon>
        <taxon>Bacillariophyta</taxon>
        <taxon>Coscinodiscophyceae</taxon>
        <taxon>Thalassiosirophycidae</taxon>
        <taxon>Thalassiosirales</taxon>
        <taxon>Skeletonemataceae</taxon>
        <taxon>Skeletonema</taxon>
        <taxon>Skeletonema marinoi-dohrnii complex</taxon>
    </lineage>
</organism>
<dbReference type="AlphaFoldDB" id="A0AAD9D6Z6"/>
<evidence type="ECO:0000313" key="2">
    <source>
        <dbReference type="Proteomes" id="UP001224775"/>
    </source>
</evidence>
<name>A0AAD9D6Z6_9STRA</name>
<evidence type="ECO:0008006" key="3">
    <source>
        <dbReference type="Google" id="ProtNLM"/>
    </source>
</evidence>
<dbReference type="InterPro" id="IPR029035">
    <property type="entry name" value="DHS-like_NAD/FAD-binding_dom"/>
</dbReference>
<evidence type="ECO:0000313" key="1">
    <source>
        <dbReference type="EMBL" id="KAK1735210.1"/>
    </source>
</evidence>
<dbReference type="EMBL" id="JATAAI010000035">
    <property type="protein sequence ID" value="KAK1735210.1"/>
    <property type="molecule type" value="Genomic_DNA"/>
</dbReference>
<accession>A0AAD9D6Z6</accession>